<keyword evidence="6" id="KW-1185">Reference proteome</keyword>
<evidence type="ECO:0000256" key="4">
    <source>
        <dbReference type="SAM" id="Coils"/>
    </source>
</evidence>
<evidence type="ECO:0000256" key="2">
    <source>
        <dbReference type="ARBA" id="ARBA00022771"/>
    </source>
</evidence>
<gene>
    <name evidence="5" type="ORF">CAMP_LOCUS2045</name>
</gene>
<keyword evidence="1" id="KW-0479">Metal-binding</keyword>
<accession>A0A9P1I748</accession>
<name>A0A9P1I748_9PELO</name>
<keyword evidence="4" id="KW-0175">Coiled coil</keyword>
<evidence type="ECO:0000313" key="5">
    <source>
        <dbReference type="EMBL" id="CAI5439408.1"/>
    </source>
</evidence>
<organism evidence="5 6">
    <name type="scientific">Caenorhabditis angaria</name>
    <dbReference type="NCBI Taxonomy" id="860376"/>
    <lineage>
        <taxon>Eukaryota</taxon>
        <taxon>Metazoa</taxon>
        <taxon>Ecdysozoa</taxon>
        <taxon>Nematoda</taxon>
        <taxon>Chromadorea</taxon>
        <taxon>Rhabditida</taxon>
        <taxon>Rhabditina</taxon>
        <taxon>Rhabditomorpha</taxon>
        <taxon>Rhabditoidea</taxon>
        <taxon>Rhabditidae</taxon>
        <taxon>Peloderinae</taxon>
        <taxon>Caenorhabditis</taxon>
    </lineage>
</organism>
<keyword evidence="3" id="KW-0862">Zinc</keyword>
<dbReference type="GO" id="GO:0008270">
    <property type="term" value="F:zinc ion binding"/>
    <property type="evidence" value="ECO:0007669"/>
    <property type="project" value="UniProtKB-KW"/>
</dbReference>
<proteinExistence type="predicted"/>
<protein>
    <recommendedName>
        <fullName evidence="7">RING-type domain-containing protein</fullName>
    </recommendedName>
</protein>
<dbReference type="Proteomes" id="UP001152747">
    <property type="component" value="Unassembled WGS sequence"/>
</dbReference>
<dbReference type="PROSITE" id="PS00518">
    <property type="entry name" value="ZF_RING_1"/>
    <property type="match status" value="1"/>
</dbReference>
<feature type="coiled-coil region" evidence="4">
    <location>
        <begin position="197"/>
        <end position="228"/>
    </location>
</feature>
<reference evidence="5" key="1">
    <citation type="submission" date="2022-11" db="EMBL/GenBank/DDBJ databases">
        <authorList>
            <person name="Kikuchi T."/>
        </authorList>
    </citation>
    <scope>NUCLEOTIDE SEQUENCE</scope>
    <source>
        <strain evidence="5">PS1010</strain>
    </source>
</reference>
<dbReference type="AlphaFoldDB" id="A0A9P1I748"/>
<dbReference type="InterPro" id="IPR017907">
    <property type="entry name" value="Znf_RING_CS"/>
</dbReference>
<dbReference type="EMBL" id="CANHGI010000001">
    <property type="protein sequence ID" value="CAI5439408.1"/>
    <property type="molecule type" value="Genomic_DNA"/>
</dbReference>
<evidence type="ECO:0000256" key="1">
    <source>
        <dbReference type="ARBA" id="ARBA00022723"/>
    </source>
</evidence>
<evidence type="ECO:0000256" key="3">
    <source>
        <dbReference type="ARBA" id="ARBA00022833"/>
    </source>
</evidence>
<comment type="caution">
    <text evidence="5">The sequence shown here is derived from an EMBL/GenBank/DDBJ whole genome shotgun (WGS) entry which is preliminary data.</text>
</comment>
<evidence type="ECO:0008006" key="7">
    <source>
        <dbReference type="Google" id="ProtNLM"/>
    </source>
</evidence>
<evidence type="ECO:0000313" key="6">
    <source>
        <dbReference type="Proteomes" id="UP001152747"/>
    </source>
</evidence>
<sequence length="253" mass="29536">MSSSSSSVSFKFNNNNSECSSPFSMNIKTCQNCEKNYKNIPNLSWLKCSHSMCLRCIFGRFREGLEPCAFCLPKITKKYKCCEENCESLDIEKNLNICSTCTPQKSLENLEQLLSVALCSTCAMRKHLRNSHEIIDFSPSFAKFQSLSMSKILKRKIEENSDSDFFPQKFEDLKNREKKLIEKCLENLEKTESPTEQQDLFEKIEVFLEKLKKARNRMTLSIDNENLEISKNIDEFWKENLKDEEPPKKLLRK</sequence>
<keyword evidence="2" id="KW-0863">Zinc-finger</keyword>